<dbReference type="OrthoDB" id="5766995at2"/>
<evidence type="ECO:0000313" key="2">
    <source>
        <dbReference type="EMBL" id="BAP54562.1"/>
    </source>
</evidence>
<reference evidence="2 3" key="1">
    <citation type="journal article" date="2014" name="ISME J.">
        <title>Ecophysiology of Thioploca ingrica as revealed by the complete genome sequence supplemented with proteomic evidence.</title>
        <authorList>
            <person name="Kojima H."/>
            <person name="Ogura Y."/>
            <person name="Yamamoto N."/>
            <person name="Togashi T."/>
            <person name="Mori H."/>
            <person name="Watanabe T."/>
            <person name="Nemoto F."/>
            <person name="Kurokawa K."/>
            <person name="Hayashi T."/>
            <person name="Fukui M."/>
        </authorList>
    </citation>
    <scope>NUCLEOTIDE SEQUENCE [LARGE SCALE GENOMIC DNA]</scope>
</reference>
<dbReference type="KEGG" id="tig:THII_0265"/>
<dbReference type="AlphaFoldDB" id="A0A090AH29"/>
<dbReference type="Pfam" id="PF14333">
    <property type="entry name" value="DUF4389"/>
    <property type="match status" value="1"/>
</dbReference>
<proteinExistence type="predicted"/>
<evidence type="ECO:0008006" key="4">
    <source>
        <dbReference type="Google" id="ProtNLM"/>
    </source>
</evidence>
<name>A0A090AH29_9GAMM</name>
<gene>
    <name evidence="2" type="ORF">THII_0265</name>
</gene>
<dbReference type="EMBL" id="AP014633">
    <property type="protein sequence ID" value="BAP54562.1"/>
    <property type="molecule type" value="Genomic_DNA"/>
</dbReference>
<keyword evidence="3" id="KW-1185">Reference proteome</keyword>
<dbReference type="Proteomes" id="UP000031623">
    <property type="component" value="Chromosome"/>
</dbReference>
<keyword evidence="1" id="KW-0812">Transmembrane</keyword>
<evidence type="ECO:0000313" key="3">
    <source>
        <dbReference type="Proteomes" id="UP000031623"/>
    </source>
</evidence>
<dbReference type="STRING" id="40754.THII_0265"/>
<protein>
    <recommendedName>
        <fullName evidence="4">Lipase</fullName>
    </recommendedName>
</protein>
<keyword evidence="1" id="KW-0472">Membrane</keyword>
<evidence type="ECO:0000256" key="1">
    <source>
        <dbReference type="SAM" id="Phobius"/>
    </source>
</evidence>
<keyword evidence="1" id="KW-1133">Transmembrane helix</keyword>
<organism evidence="2 3">
    <name type="scientific">Thioploca ingrica</name>
    <dbReference type="NCBI Taxonomy" id="40754"/>
    <lineage>
        <taxon>Bacteria</taxon>
        <taxon>Pseudomonadati</taxon>
        <taxon>Pseudomonadota</taxon>
        <taxon>Gammaproteobacteria</taxon>
        <taxon>Thiotrichales</taxon>
        <taxon>Thiotrichaceae</taxon>
        <taxon>Thioploca</taxon>
    </lineage>
</organism>
<dbReference type="InterPro" id="IPR025498">
    <property type="entry name" value="DUF4389"/>
</dbReference>
<feature type="transmembrane region" description="Helical" evidence="1">
    <location>
        <begin position="20"/>
        <end position="45"/>
    </location>
</feature>
<sequence>MTKEQLKNNLTSGSAWLRGFFMLLYTMIGMIALFIAVIVILFQFGSVLLTGKPNEPLFPFGQSLSTYISQILFYLTYNTESKPFPLSHWPAETEYNHFTVTRPPEMKSTSSRHEE</sequence>
<dbReference type="HOGENOM" id="CLU_147995_0_0_6"/>
<accession>A0A090AH29</accession>